<evidence type="ECO:0000313" key="14">
    <source>
        <dbReference type="Proteomes" id="UP001139502"/>
    </source>
</evidence>
<feature type="transmembrane region" description="Helical" evidence="11">
    <location>
        <begin position="124"/>
        <end position="142"/>
    </location>
</feature>
<sequence length="262" mass="28824">MLETGLVVAAYTPPTVEDMHLPPFFEIGSFAFGKQMLLVLISVLVVAAIFMVAARRRAMVPGRLQFAGEMGYGFIRNSLAKDLIGVHEFKPFVPVLFTCFYFILVNNLWGSIPFLQLPSFSHAGSAYFLAAFAYVFWVGVGIKRKGLGGFLKAMTMPSGVPWFFYIILIPIEFFSNLVVRPVTHALRLFATMFAGHLAIMVAASLTGFLIADLGGIGYGVSIFSGIFGIFLFFLELLIQVIQAYVFTLLFAVYLQGAVAEAH</sequence>
<feature type="transmembrane region" description="Helical" evidence="11">
    <location>
        <begin position="241"/>
        <end position="259"/>
    </location>
</feature>
<keyword evidence="11" id="KW-1003">Cell membrane</keyword>
<dbReference type="SUPFAM" id="SSF81336">
    <property type="entry name" value="F1F0 ATP synthase subunit A"/>
    <property type="match status" value="1"/>
</dbReference>
<dbReference type="InterPro" id="IPR035908">
    <property type="entry name" value="F0_ATP_A_sf"/>
</dbReference>
<keyword evidence="6 11" id="KW-0375">Hydrogen ion transport</keyword>
<dbReference type="Gene3D" id="1.20.120.220">
    <property type="entry name" value="ATP synthase, F0 complex, subunit A"/>
    <property type="match status" value="1"/>
</dbReference>
<evidence type="ECO:0000256" key="10">
    <source>
        <dbReference type="ARBA" id="ARBA00023310"/>
    </source>
</evidence>
<dbReference type="RefSeq" id="WP_254166407.1">
    <property type="nucleotide sequence ID" value="NZ_JANAFB010000016.1"/>
</dbReference>
<feature type="transmembrane region" description="Helical" evidence="11">
    <location>
        <begin position="186"/>
        <end position="210"/>
    </location>
</feature>
<evidence type="ECO:0000256" key="3">
    <source>
        <dbReference type="ARBA" id="ARBA00022448"/>
    </source>
</evidence>
<dbReference type="GO" id="GO:0045259">
    <property type="term" value="C:proton-transporting ATP synthase complex"/>
    <property type="evidence" value="ECO:0007669"/>
    <property type="project" value="UniProtKB-KW"/>
</dbReference>
<evidence type="ECO:0000256" key="2">
    <source>
        <dbReference type="ARBA" id="ARBA00006810"/>
    </source>
</evidence>
<evidence type="ECO:0000313" key="13">
    <source>
        <dbReference type="EMBL" id="MCP3425958.1"/>
    </source>
</evidence>
<evidence type="ECO:0000256" key="7">
    <source>
        <dbReference type="ARBA" id="ARBA00022989"/>
    </source>
</evidence>
<dbReference type="CDD" id="cd00310">
    <property type="entry name" value="ATP-synt_Fo_a_6"/>
    <property type="match status" value="1"/>
</dbReference>
<name>A0A9X2HJC1_9MICC</name>
<evidence type="ECO:0000256" key="1">
    <source>
        <dbReference type="ARBA" id="ARBA00004141"/>
    </source>
</evidence>
<protein>
    <recommendedName>
        <fullName evidence="11 12">ATP synthase subunit a</fullName>
    </recommendedName>
    <alternativeName>
        <fullName evidence="11">ATP synthase F0 sector subunit a</fullName>
    </alternativeName>
    <alternativeName>
        <fullName evidence="11">F-ATPase subunit 6</fullName>
    </alternativeName>
</protein>
<dbReference type="InterPro" id="IPR000568">
    <property type="entry name" value="ATP_synth_F0_asu"/>
</dbReference>
<dbReference type="PRINTS" id="PR00123">
    <property type="entry name" value="ATPASEA"/>
</dbReference>
<dbReference type="GO" id="GO:0046933">
    <property type="term" value="F:proton-transporting ATP synthase activity, rotational mechanism"/>
    <property type="evidence" value="ECO:0007669"/>
    <property type="project" value="UniProtKB-UniRule"/>
</dbReference>
<evidence type="ECO:0000256" key="11">
    <source>
        <dbReference type="HAMAP-Rule" id="MF_01393"/>
    </source>
</evidence>
<proteinExistence type="inferred from homology"/>
<evidence type="ECO:0000256" key="5">
    <source>
        <dbReference type="ARBA" id="ARBA00022692"/>
    </source>
</evidence>
<keyword evidence="9 11" id="KW-0472">Membrane</keyword>
<organism evidence="13 14">
    <name type="scientific">Rothia santali</name>
    <dbReference type="NCBI Taxonomy" id="2949643"/>
    <lineage>
        <taxon>Bacteria</taxon>
        <taxon>Bacillati</taxon>
        <taxon>Actinomycetota</taxon>
        <taxon>Actinomycetes</taxon>
        <taxon>Micrococcales</taxon>
        <taxon>Micrococcaceae</taxon>
        <taxon>Rothia</taxon>
    </lineage>
</organism>
<comment type="caution">
    <text evidence="13">The sequence shown here is derived from an EMBL/GenBank/DDBJ whole genome shotgun (WGS) entry which is preliminary data.</text>
</comment>
<keyword evidence="4 11" id="KW-0138">CF(0)</keyword>
<feature type="transmembrane region" description="Helical" evidence="11">
    <location>
        <begin position="92"/>
        <end position="112"/>
    </location>
</feature>
<dbReference type="InterPro" id="IPR045083">
    <property type="entry name" value="ATP_synth_F0_asu_bact/mt"/>
</dbReference>
<keyword evidence="8 11" id="KW-0406">Ion transport</keyword>
<keyword evidence="7 11" id="KW-1133">Transmembrane helix</keyword>
<evidence type="ECO:0000256" key="9">
    <source>
        <dbReference type="ARBA" id="ARBA00023136"/>
    </source>
</evidence>
<dbReference type="NCBIfam" id="TIGR01131">
    <property type="entry name" value="ATP_synt_6_or_A"/>
    <property type="match status" value="1"/>
</dbReference>
<evidence type="ECO:0000256" key="6">
    <source>
        <dbReference type="ARBA" id="ARBA00022781"/>
    </source>
</evidence>
<feature type="transmembrane region" description="Helical" evidence="11">
    <location>
        <begin position="36"/>
        <end position="54"/>
    </location>
</feature>
<dbReference type="GO" id="GO:0005886">
    <property type="term" value="C:plasma membrane"/>
    <property type="evidence" value="ECO:0007669"/>
    <property type="project" value="UniProtKB-SubCell"/>
</dbReference>
<comment type="function">
    <text evidence="11 12">Key component of the proton channel; it plays a direct role in the translocation of protons across the membrane.</text>
</comment>
<dbReference type="HAMAP" id="MF_01393">
    <property type="entry name" value="ATP_synth_a_bact"/>
    <property type="match status" value="1"/>
</dbReference>
<reference evidence="13" key="1">
    <citation type="submission" date="2022-06" db="EMBL/GenBank/DDBJ databases">
        <title>Rothia sp. isolated from sandalwood seedling.</title>
        <authorList>
            <person name="Tuikhar N."/>
            <person name="Kirdat K."/>
            <person name="Thorat V."/>
            <person name="Swetha P."/>
            <person name="Padma S."/>
            <person name="Sundararaj R."/>
            <person name="Yadav A."/>
        </authorList>
    </citation>
    <scope>NUCLEOTIDE SEQUENCE</scope>
    <source>
        <strain evidence="13">AR01</strain>
    </source>
</reference>
<comment type="subcellular location">
    <subcellularLocation>
        <location evidence="11 12">Cell membrane</location>
        <topology evidence="11 12">Multi-pass membrane protein</topology>
    </subcellularLocation>
    <subcellularLocation>
        <location evidence="1">Membrane</location>
        <topology evidence="1">Multi-pass membrane protein</topology>
    </subcellularLocation>
</comment>
<keyword evidence="5 11" id="KW-0812">Transmembrane</keyword>
<dbReference type="AlphaFoldDB" id="A0A9X2HJC1"/>
<evidence type="ECO:0000256" key="12">
    <source>
        <dbReference type="RuleBase" id="RU000483"/>
    </source>
</evidence>
<evidence type="ECO:0000256" key="8">
    <source>
        <dbReference type="ARBA" id="ARBA00023065"/>
    </source>
</evidence>
<dbReference type="Proteomes" id="UP001139502">
    <property type="component" value="Unassembled WGS sequence"/>
</dbReference>
<keyword evidence="14" id="KW-1185">Reference proteome</keyword>
<keyword evidence="3 11" id="KW-0813">Transport</keyword>
<evidence type="ECO:0000256" key="4">
    <source>
        <dbReference type="ARBA" id="ARBA00022547"/>
    </source>
</evidence>
<dbReference type="Pfam" id="PF00119">
    <property type="entry name" value="ATP-synt_A"/>
    <property type="match status" value="1"/>
</dbReference>
<accession>A0A9X2HJC1</accession>
<dbReference type="PANTHER" id="PTHR11410:SF0">
    <property type="entry name" value="ATP SYNTHASE SUBUNIT A"/>
    <property type="match status" value="1"/>
</dbReference>
<keyword evidence="10 11" id="KW-0066">ATP synthesis</keyword>
<comment type="similarity">
    <text evidence="2 11 12">Belongs to the ATPase A chain family.</text>
</comment>
<dbReference type="PANTHER" id="PTHR11410">
    <property type="entry name" value="ATP SYNTHASE SUBUNIT A"/>
    <property type="match status" value="1"/>
</dbReference>
<feature type="transmembrane region" description="Helical" evidence="11">
    <location>
        <begin position="216"/>
        <end position="234"/>
    </location>
</feature>
<gene>
    <name evidence="11 13" type="primary">atpB</name>
    <name evidence="13" type="ORF">NBM05_08050</name>
</gene>
<dbReference type="EMBL" id="JANAFB010000016">
    <property type="protein sequence ID" value="MCP3425958.1"/>
    <property type="molecule type" value="Genomic_DNA"/>
</dbReference>